<feature type="region of interest" description="Disordered" evidence="1">
    <location>
        <begin position="571"/>
        <end position="592"/>
    </location>
</feature>
<sequence length="1026" mass="112546">MTAAMKGFRCWTAGSVRQTVYTDIGALPSDADSVFLAAHTPMALSHPTGKELPDAGSGERQVLDAVLHGVGDTDRNTLIAVTGASGAGKSHVVRWVHANLDPADERYHILYVPRAVQTIRELLRRIVVALPGEGGQKILDRIDRAVGSSSPAEVADRLLEEVRHALTWTIDQRLPVDGESADEREAREVRNTLLGEEDEQGKRRDGLADLIAIPQINKALLRPDGCIDGIVQSFYEATSRRDSQLDGFRPEHLPLRETGIRRAIPRASELSELWSIIVADPAPAVELLNEALRHAVPKTLGLRTQDRESLDLLFRSARENLREDGKELVLLFEDLAQFGLVDGELYDQFTIQPGDTMAPLRVVFAVTDGPFNKLPKTVQTRITHRFQVGESALADRDAFVGRYLNLVRIGREDVESAWERAKKDGTRHWVRNACDTREDGQPCRVRDECHAGFGFVEVDGLGDVGLYPYNATALRRALKKQATPRKVLEVCVSDALMEADGHIERGTYPHERTFEQFDNDVHQAKHVLLSGASGKEADRLYRALVLWGDESPLTPAVLDAFALSDITARAPDAPDTLAPPDPTPPVTTGEKQESPLPRLFQWFNGTAKLPDDHATFYRNTLHHLVRSRLDLDQDLFHLSGYGHEILSGLFNVMSIDFGDGAYGRRIGTGGVRIPLQRTEEDVDVMVAARWFSEHGHWLPERGLWEWPSGYTPAELMLKLETWLDKRADEVRRAFLDRVRGRGVARAAVGIRAIALLATGASPAQVGTLDGVLSGVPAPAASTISGWGTALTAARNVLHNVKTAELIGQFAAVRQGDAVQPQLVDLAGLATVLDEATQSPTAFLQKVTDDLHDVVPVVEVAARDLRKAIEDAAPQCLGAVEEALENLRTGLEGRSPVDVAQTAREVGKRALENGLLRPPRWDPFTVILDVLTNLPPDLPYDWKRPAGSSDRPLADEALAMQHWAGHAADGGRALAALQQTMKATAAECLRRSGGVGDVEQLQREVREKLDRVEAHLEALSVTEASRA</sequence>
<evidence type="ECO:0000256" key="1">
    <source>
        <dbReference type="SAM" id="MobiDB-lite"/>
    </source>
</evidence>
<dbReference type="Proteomes" id="UP001500804">
    <property type="component" value="Unassembled WGS sequence"/>
</dbReference>
<evidence type="ECO:0000313" key="3">
    <source>
        <dbReference type="Proteomes" id="UP001500804"/>
    </source>
</evidence>
<reference evidence="3" key="1">
    <citation type="journal article" date="2019" name="Int. J. Syst. Evol. Microbiol.">
        <title>The Global Catalogue of Microorganisms (GCM) 10K type strain sequencing project: providing services to taxonomists for standard genome sequencing and annotation.</title>
        <authorList>
            <consortium name="The Broad Institute Genomics Platform"/>
            <consortium name="The Broad Institute Genome Sequencing Center for Infectious Disease"/>
            <person name="Wu L."/>
            <person name="Ma J."/>
        </authorList>
    </citation>
    <scope>NUCLEOTIDE SEQUENCE [LARGE SCALE GENOMIC DNA]</scope>
    <source>
        <strain evidence="3">JCM 18302</strain>
    </source>
</reference>
<proteinExistence type="predicted"/>
<dbReference type="SUPFAM" id="SSF52540">
    <property type="entry name" value="P-loop containing nucleoside triphosphate hydrolases"/>
    <property type="match status" value="1"/>
</dbReference>
<dbReference type="InterPro" id="IPR027417">
    <property type="entry name" value="P-loop_NTPase"/>
</dbReference>
<keyword evidence="3" id="KW-1185">Reference proteome</keyword>
<organism evidence="2 3">
    <name type="scientific">Pseudonocardia adelaidensis</name>
    <dbReference type="NCBI Taxonomy" id="648754"/>
    <lineage>
        <taxon>Bacteria</taxon>
        <taxon>Bacillati</taxon>
        <taxon>Actinomycetota</taxon>
        <taxon>Actinomycetes</taxon>
        <taxon>Pseudonocardiales</taxon>
        <taxon>Pseudonocardiaceae</taxon>
        <taxon>Pseudonocardia</taxon>
    </lineage>
</organism>
<dbReference type="RefSeq" id="WP_345609727.1">
    <property type="nucleotide sequence ID" value="NZ_BAABJO010000028.1"/>
</dbReference>
<name>A0ABP9NUG9_9PSEU</name>
<protein>
    <recommendedName>
        <fullName evidence="4">AAA ATPase-like protein</fullName>
    </recommendedName>
</protein>
<dbReference type="EMBL" id="BAABJO010000028">
    <property type="protein sequence ID" value="GAA5133960.1"/>
    <property type="molecule type" value="Genomic_DNA"/>
</dbReference>
<accession>A0ABP9NUG9</accession>
<evidence type="ECO:0008006" key="4">
    <source>
        <dbReference type="Google" id="ProtNLM"/>
    </source>
</evidence>
<evidence type="ECO:0000313" key="2">
    <source>
        <dbReference type="EMBL" id="GAA5133960.1"/>
    </source>
</evidence>
<gene>
    <name evidence="2" type="ORF">GCM10023320_60980</name>
</gene>
<comment type="caution">
    <text evidence="2">The sequence shown here is derived from an EMBL/GenBank/DDBJ whole genome shotgun (WGS) entry which is preliminary data.</text>
</comment>